<evidence type="ECO:0000256" key="2">
    <source>
        <dbReference type="ARBA" id="ARBA00022448"/>
    </source>
</evidence>
<dbReference type="GO" id="GO:0009279">
    <property type="term" value="C:cell outer membrane"/>
    <property type="evidence" value="ECO:0007669"/>
    <property type="project" value="UniProtKB-SubCell"/>
</dbReference>
<dbReference type="GO" id="GO:0015344">
    <property type="term" value="F:siderophore uptake transmembrane transporter activity"/>
    <property type="evidence" value="ECO:0007669"/>
    <property type="project" value="TreeGrafter"/>
</dbReference>
<dbReference type="PANTHER" id="PTHR30069">
    <property type="entry name" value="TONB-DEPENDENT OUTER MEMBRANE RECEPTOR"/>
    <property type="match status" value="1"/>
</dbReference>
<dbReference type="STRING" id="156994.SAMN04488028_102597"/>
<evidence type="ECO:0000256" key="8">
    <source>
        <dbReference type="SAM" id="MobiDB-lite"/>
    </source>
</evidence>
<dbReference type="EMBL" id="FRAA01000002">
    <property type="protein sequence ID" value="SHK04414.1"/>
    <property type="molecule type" value="Genomic_DNA"/>
</dbReference>
<gene>
    <name evidence="10" type="ORF">SAMN04488028_102597</name>
</gene>
<evidence type="ECO:0000313" key="10">
    <source>
        <dbReference type="EMBL" id="SHK04414.1"/>
    </source>
</evidence>
<feature type="domain" description="TonB-dependent receptor plug" evidence="9">
    <location>
        <begin position="218"/>
        <end position="290"/>
    </location>
</feature>
<keyword evidence="3" id="KW-1134">Transmembrane beta strand</keyword>
<evidence type="ECO:0000256" key="3">
    <source>
        <dbReference type="ARBA" id="ARBA00022452"/>
    </source>
</evidence>
<keyword evidence="7" id="KW-0998">Cell outer membrane</keyword>
<evidence type="ECO:0000256" key="6">
    <source>
        <dbReference type="ARBA" id="ARBA00023136"/>
    </source>
</evidence>
<feature type="region of interest" description="Disordered" evidence="8">
    <location>
        <begin position="762"/>
        <end position="790"/>
    </location>
</feature>
<dbReference type="InterPro" id="IPR039426">
    <property type="entry name" value="TonB-dep_rcpt-like"/>
</dbReference>
<accession>A0A1M6P902</accession>
<evidence type="ECO:0000313" key="11">
    <source>
        <dbReference type="Proteomes" id="UP000184474"/>
    </source>
</evidence>
<dbReference type="InterPro" id="IPR012910">
    <property type="entry name" value="Plug_dom"/>
</dbReference>
<reference evidence="11" key="1">
    <citation type="submission" date="2016-11" db="EMBL/GenBank/DDBJ databases">
        <authorList>
            <person name="Varghese N."/>
            <person name="Submissions S."/>
        </authorList>
    </citation>
    <scope>NUCLEOTIDE SEQUENCE [LARGE SCALE GENOMIC DNA]</scope>
    <source>
        <strain evidence="11">DSM 26134</strain>
    </source>
</reference>
<dbReference type="GO" id="GO:0044718">
    <property type="term" value="P:siderophore transmembrane transport"/>
    <property type="evidence" value="ECO:0007669"/>
    <property type="project" value="TreeGrafter"/>
</dbReference>
<evidence type="ECO:0000256" key="5">
    <source>
        <dbReference type="ARBA" id="ARBA00022729"/>
    </source>
</evidence>
<proteinExistence type="predicted"/>
<evidence type="ECO:0000256" key="7">
    <source>
        <dbReference type="ARBA" id="ARBA00023237"/>
    </source>
</evidence>
<evidence type="ECO:0000256" key="1">
    <source>
        <dbReference type="ARBA" id="ARBA00004571"/>
    </source>
</evidence>
<evidence type="ECO:0000256" key="4">
    <source>
        <dbReference type="ARBA" id="ARBA00022692"/>
    </source>
</evidence>
<name>A0A1M6P902_REIAG</name>
<keyword evidence="6" id="KW-0472">Membrane</keyword>
<keyword evidence="2" id="KW-0813">Transport</keyword>
<evidence type="ECO:0000259" key="9">
    <source>
        <dbReference type="Pfam" id="PF07715"/>
    </source>
</evidence>
<dbReference type="Gene3D" id="2.40.170.20">
    <property type="entry name" value="TonB-dependent receptor, beta-barrel domain"/>
    <property type="match status" value="1"/>
</dbReference>
<keyword evidence="5" id="KW-0732">Signal</keyword>
<dbReference type="RefSeq" id="WP_084190461.1">
    <property type="nucleotide sequence ID" value="NZ_FRAA01000002.1"/>
</dbReference>
<protein>
    <submittedName>
        <fullName evidence="10">Outer membrane receptor proteins, mostly Fe transport</fullName>
    </submittedName>
</protein>
<dbReference type="InterPro" id="IPR036942">
    <property type="entry name" value="Beta-barrel_TonB_sf"/>
</dbReference>
<keyword evidence="11" id="KW-1185">Reference proteome</keyword>
<sequence>MYRRGIWGVLLGALIYFNSGAQTAKQRLEEIIDRYESDLEIKFSYDPELVSLVSKQYAYQEDLESFITKVEQQLPFEFVALDSGYYAFRPVTSSFVLYPYDSVEQESIAPSDVMVLLNGEPIPVSYLPNGVRFEYRPNLSDSLMLYVLGYDKKALSVAGLINQREQRLSMFYVAVELDGLVIQDYITTGIDVNPSSQRIAIAVDDLPLLPGETDGDIFASIAALPGVTSPDKRAGNLFIRGSFTDQSLFLFDDIPIYHRGHYYGTISPYNPKVVSEVEVYRSGLHPRLGDRVGGAVVIRSDDELPNQAHAGLGANTLYATAYGRAEVIENKLGISVGARRSYPREFQSPKLYAISKSVFSGTGVVGADGELVTDVDVIFEDYHSKLNYQINEKNSLSTALIYTNTDVYYKSDGTDGIRRNADENQFQNYGVNFKWRRKLSNKWKLELSTTYSDYAFKYIVDPNQSGDSTFYAKNTLKDYHARYEMNRKSRLYNLDVGLDYKYQTVGIDYADLTRFTQKLLKIDKTVTAHSVSPYANLDWHAWERWYVQVGMRATYYQPLETVYWEPRLFVNYDLTSSLVLKGSVGWYHQYLSQMKNLEYGGGGFDNELWVLADGDQGYTITGIQSSVGGVLHQNGWVVDVEGYYKQTDGVSVYQDRRLDFGITPTQAGQSIAGIDFLIKKAVTNDLTIWASYTYSQSKVVMDTAREIEYTSKYVQPHVVYLGGAYTHDRWKFSGSWTWSSGLFAKSLDMVYAENVYFNNTGNLPPPGSGSGGAGQGQKPPPRPPNPFADIEGRYDPMHSLDLSASYHIPRTQEHRWAASFGLSLVNVYNQVNLIDKVYRGAPQPSFLDRYAIGFAPNLMVMVEW</sequence>
<comment type="subcellular location">
    <subcellularLocation>
        <location evidence="1">Cell outer membrane</location>
        <topology evidence="1">Multi-pass membrane protein</topology>
    </subcellularLocation>
</comment>
<dbReference type="Pfam" id="PF07715">
    <property type="entry name" value="Plug"/>
    <property type="match status" value="1"/>
</dbReference>
<dbReference type="Proteomes" id="UP000184474">
    <property type="component" value="Unassembled WGS sequence"/>
</dbReference>
<keyword evidence="4" id="KW-0812">Transmembrane</keyword>
<keyword evidence="10" id="KW-0675">Receptor</keyword>
<dbReference type="PANTHER" id="PTHR30069:SF29">
    <property type="entry name" value="HEMOGLOBIN AND HEMOGLOBIN-HAPTOGLOBIN-BINDING PROTEIN 1-RELATED"/>
    <property type="match status" value="1"/>
</dbReference>
<organism evidence="10 11">
    <name type="scientific">Reichenbachiella agariperforans</name>
    <dbReference type="NCBI Taxonomy" id="156994"/>
    <lineage>
        <taxon>Bacteria</taxon>
        <taxon>Pseudomonadati</taxon>
        <taxon>Bacteroidota</taxon>
        <taxon>Cytophagia</taxon>
        <taxon>Cytophagales</taxon>
        <taxon>Reichenbachiellaceae</taxon>
        <taxon>Reichenbachiella</taxon>
    </lineage>
</organism>
<dbReference type="SUPFAM" id="SSF56935">
    <property type="entry name" value="Porins"/>
    <property type="match status" value="1"/>
</dbReference>
<dbReference type="AlphaFoldDB" id="A0A1M6P902"/>